<organism evidence="1 2">
    <name type="scientific">Persea americana</name>
    <name type="common">Avocado</name>
    <dbReference type="NCBI Taxonomy" id="3435"/>
    <lineage>
        <taxon>Eukaryota</taxon>
        <taxon>Viridiplantae</taxon>
        <taxon>Streptophyta</taxon>
        <taxon>Embryophyta</taxon>
        <taxon>Tracheophyta</taxon>
        <taxon>Spermatophyta</taxon>
        <taxon>Magnoliopsida</taxon>
        <taxon>Magnoliidae</taxon>
        <taxon>Laurales</taxon>
        <taxon>Lauraceae</taxon>
        <taxon>Persea</taxon>
    </lineage>
</organism>
<evidence type="ECO:0000313" key="1">
    <source>
        <dbReference type="EMBL" id="KAJ8646085.1"/>
    </source>
</evidence>
<dbReference type="Proteomes" id="UP001234297">
    <property type="component" value="Chromosome 2"/>
</dbReference>
<reference evidence="1 2" key="1">
    <citation type="journal article" date="2022" name="Hortic Res">
        <title>A haplotype resolved chromosomal level avocado genome allows analysis of novel avocado genes.</title>
        <authorList>
            <person name="Nath O."/>
            <person name="Fletcher S.J."/>
            <person name="Hayward A."/>
            <person name="Shaw L.M."/>
            <person name="Masouleh A.K."/>
            <person name="Furtado A."/>
            <person name="Henry R.J."/>
            <person name="Mitter N."/>
        </authorList>
    </citation>
    <scope>NUCLEOTIDE SEQUENCE [LARGE SCALE GENOMIC DNA]</scope>
    <source>
        <strain evidence="2">cv. Hass</strain>
    </source>
</reference>
<accession>A0ACC2ML11</accession>
<evidence type="ECO:0000313" key="2">
    <source>
        <dbReference type="Proteomes" id="UP001234297"/>
    </source>
</evidence>
<keyword evidence="2" id="KW-1185">Reference proteome</keyword>
<name>A0ACC2ML11_PERAE</name>
<dbReference type="EMBL" id="CM056810">
    <property type="protein sequence ID" value="KAJ8646085.1"/>
    <property type="molecule type" value="Genomic_DNA"/>
</dbReference>
<proteinExistence type="predicted"/>
<comment type="caution">
    <text evidence="1">The sequence shown here is derived from an EMBL/GenBank/DDBJ whole genome shotgun (WGS) entry which is preliminary data.</text>
</comment>
<protein>
    <submittedName>
        <fullName evidence="1">Uncharacterized protein</fullName>
    </submittedName>
</protein>
<sequence>MRWENFNSLVCVESVYFQFVKSVIVHCLHIHDMATGGGVIKDSPTHFGQRTRSDGDAKAVPWTFSPLWCSP</sequence>
<gene>
    <name evidence="1" type="ORF">MRB53_007833</name>
</gene>